<name>A0A5F8A029_MACMU</name>
<dbReference type="VEuPathDB" id="HostDB:ENSMMUG00000049849"/>
<organism evidence="2 3">
    <name type="scientific">Macaca mulatta</name>
    <name type="common">Rhesus macaque</name>
    <dbReference type="NCBI Taxonomy" id="9544"/>
    <lineage>
        <taxon>Eukaryota</taxon>
        <taxon>Metazoa</taxon>
        <taxon>Chordata</taxon>
        <taxon>Craniata</taxon>
        <taxon>Vertebrata</taxon>
        <taxon>Euteleostomi</taxon>
        <taxon>Mammalia</taxon>
        <taxon>Eutheria</taxon>
        <taxon>Euarchontoglires</taxon>
        <taxon>Primates</taxon>
        <taxon>Haplorrhini</taxon>
        <taxon>Catarrhini</taxon>
        <taxon>Cercopithecidae</taxon>
        <taxon>Cercopithecinae</taxon>
        <taxon>Macaca</taxon>
    </lineage>
</organism>
<dbReference type="InParanoid" id="A0A5F8A029"/>
<accession>A0A5F8A029</accession>
<dbReference type="GeneTree" id="ENSGT00940000166898"/>
<dbReference type="AlphaFoldDB" id="A0A5F8A029"/>
<sequence>MSYFQLPKHGWEIIARPHCVHIQLRTPSRTFQLNTHVHTHIRRHTCAHTHMCTHTCTHTPLPPWSLRPPLGVSAPLKPGVQPVSDTPFPRSCPGETVSPPYPCPWSVSSPYPILWRGQGRVQLAEGDDTTVLGQGHQLLAVVLLKGQHLVDELFEHALKGLHLSLELSKKGVFIHPGVLEPHWLLSLSLVPFIPLASSPATTEHRASSPGQHSQCRPSRSGIRWLERPLPGSPLRTEETPKDIRLSELHLSLHPPPSGIIKYPELGCYKFKNNLLFFFFFLRQSLALSPKLECSGMILAHCNLCLSGSSNPPTSVSRVPGTKGAQHHTQLTFIFFSRDGVSPCWPGRS</sequence>
<dbReference type="Proteomes" id="UP000006718">
    <property type="component" value="Chromosome 16"/>
</dbReference>
<dbReference type="PANTHER" id="PTHR12138">
    <property type="entry name" value="PRIMATE-EXPANDED PROTEIN FAMILY"/>
    <property type="match status" value="1"/>
</dbReference>
<reference evidence="3" key="1">
    <citation type="journal article" date="2007" name="Science">
        <title>Evolutionary and biomedical insights from the rhesus macaque genome.</title>
        <authorList>
            <person name="Gibbs R.A."/>
            <person name="Rogers J."/>
            <person name="Katze M.G."/>
            <person name="Bumgarner R."/>
            <person name="Weinstock G.M."/>
            <person name="Mardis E.R."/>
            <person name="Remington K.A."/>
            <person name="Strausberg R.L."/>
            <person name="Venter J.C."/>
            <person name="Wilson R.K."/>
            <person name="Batzer M.A."/>
            <person name="Bustamante C.D."/>
            <person name="Eichler E.E."/>
            <person name="Hahn M.W."/>
            <person name="Hardison R.C."/>
            <person name="Makova K.D."/>
            <person name="Miller W."/>
            <person name="Milosavljevic A."/>
            <person name="Palermo R.E."/>
            <person name="Siepel A."/>
            <person name="Sikela J.M."/>
            <person name="Attaway T."/>
            <person name="Bell S."/>
            <person name="Bernard K.E."/>
            <person name="Buhay C.J."/>
            <person name="Chandrabose M.N."/>
            <person name="Dao M."/>
            <person name="Davis C."/>
            <person name="Delehaunty K.D."/>
            <person name="Ding Y."/>
            <person name="Dinh H.H."/>
            <person name="Dugan-Rocha S."/>
            <person name="Fulton L.A."/>
            <person name="Gabisi R.A."/>
            <person name="Garner T.T."/>
            <person name="Godfrey J."/>
            <person name="Hawes A.C."/>
            <person name="Hernandez J."/>
            <person name="Hines S."/>
            <person name="Holder M."/>
            <person name="Hume J."/>
            <person name="Jhangiani S.N."/>
            <person name="Joshi V."/>
            <person name="Khan Z.M."/>
            <person name="Kirkness E.F."/>
            <person name="Cree A."/>
            <person name="Fowler R.G."/>
            <person name="Lee S."/>
            <person name="Lewis L.R."/>
            <person name="Li Z."/>
            <person name="Liu Y.-S."/>
            <person name="Moore S.M."/>
            <person name="Muzny D."/>
            <person name="Nazareth L.V."/>
            <person name="Ngo D.N."/>
            <person name="Okwuonu G.O."/>
            <person name="Pai G."/>
            <person name="Parker D."/>
            <person name="Paul H.A."/>
            <person name="Pfannkoch C."/>
            <person name="Pohl C.S."/>
            <person name="Rogers Y.-H.C."/>
            <person name="Ruiz S.J."/>
            <person name="Sabo A."/>
            <person name="Santibanez J."/>
            <person name="Schneider B.W."/>
            <person name="Smith S.M."/>
            <person name="Sodergren E."/>
            <person name="Svatek A.F."/>
            <person name="Utterback T.R."/>
            <person name="Vattathil S."/>
            <person name="Warren W."/>
            <person name="White C.S."/>
            <person name="Chinwalla A.T."/>
            <person name="Feng Y."/>
            <person name="Halpern A.L."/>
            <person name="Hillier L.W."/>
            <person name="Huang X."/>
            <person name="Minx P."/>
            <person name="Nelson J.O."/>
            <person name="Pepin K.H."/>
            <person name="Qin X."/>
            <person name="Sutton G.G."/>
            <person name="Venter E."/>
            <person name="Walenz B.P."/>
            <person name="Wallis J.W."/>
            <person name="Worley K.C."/>
            <person name="Yang S.-P."/>
            <person name="Jones S.M."/>
            <person name="Marra M.A."/>
            <person name="Rocchi M."/>
            <person name="Schein J.E."/>
            <person name="Baertsch R."/>
            <person name="Clarke L."/>
            <person name="Csuros M."/>
            <person name="Glasscock J."/>
            <person name="Harris R.A."/>
            <person name="Havlak P."/>
            <person name="Jackson A.R."/>
            <person name="Jiang H."/>
            <person name="Liu Y."/>
            <person name="Messina D.N."/>
            <person name="Shen Y."/>
            <person name="Song H.X.-Z."/>
            <person name="Wylie T."/>
            <person name="Zhang L."/>
            <person name="Birney E."/>
            <person name="Han K."/>
            <person name="Konkel M.K."/>
            <person name="Lee J."/>
            <person name="Smit A.F.A."/>
            <person name="Ullmer B."/>
            <person name="Wang H."/>
            <person name="Xing J."/>
            <person name="Burhans R."/>
            <person name="Cheng Z."/>
            <person name="Karro J.E."/>
            <person name="Ma J."/>
            <person name="Raney B."/>
            <person name="She X."/>
            <person name="Cox M.J."/>
            <person name="Demuth J.P."/>
            <person name="Dumas L.J."/>
            <person name="Han S.-G."/>
            <person name="Hopkins J."/>
            <person name="Karimpour-Fard A."/>
            <person name="Kim Y.H."/>
            <person name="Pollack J.R."/>
            <person name="Vinar T."/>
            <person name="Addo-Quaye C."/>
            <person name="Degenhardt J."/>
            <person name="Denby A."/>
            <person name="Hubisz M.J."/>
            <person name="Indap A."/>
            <person name="Kosiol C."/>
            <person name="Lahn B.T."/>
            <person name="Lawson H.A."/>
            <person name="Marklein A."/>
            <person name="Nielsen R."/>
            <person name="Vallender E.J."/>
            <person name="Clark A.G."/>
            <person name="Ferguson B."/>
            <person name="Hernandez R.D."/>
            <person name="Hirani K."/>
            <person name="Kehrer-Sawatzki H."/>
            <person name="Kolb J."/>
            <person name="Patil S."/>
            <person name="Pu L.-L."/>
            <person name="Ren Y."/>
            <person name="Smith D.G."/>
            <person name="Wheeler D.A."/>
            <person name="Schenck I."/>
            <person name="Ball E.V."/>
            <person name="Chen R."/>
            <person name="Cooper D.N."/>
            <person name="Giardine B."/>
            <person name="Hsu F."/>
            <person name="Kent W.J."/>
            <person name="Lesk A."/>
            <person name="Nelson D.L."/>
            <person name="O'brien W.E."/>
            <person name="Pruefer K."/>
            <person name="Stenson P.D."/>
            <person name="Wallace J.C."/>
            <person name="Ke H."/>
            <person name="Liu X.-M."/>
            <person name="Wang P."/>
            <person name="Xiang A.P."/>
            <person name="Yang F."/>
            <person name="Barber G.P."/>
            <person name="Haussler D."/>
            <person name="Karolchik D."/>
            <person name="Kern A.D."/>
            <person name="Kuhn R.M."/>
            <person name="Smith K.E."/>
            <person name="Zwieg A.S."/>
        </authorList>
    </citation>
    <scope>NUCLEOTIDE SEQUENCE [LARGE SCALE GENOMIC DNA]</scope>
    <source>
        <strain evidence="3">17573</strain>
    </source>
</reference>
<protein>
    <submittedName>
        <fullName evidence="2">Uncharacterized protein</fullName>
    </submittedName>
</protein>
<proteinExistence type="predicted"/>
<keyword evidence="3" id="KW-1185">Reference proteome</keyword>
<evidence type="ECO:0000256" key="1">
    <source>
        <dbReference type="SAM" id="MobiDB-lite"/>
    </source>
</evidence>
<evidence type="ECO:0000313" key="3">
    <source>
        <dbReference type="Proteomes" id="UP000006718"/>
    </source>
</evidence>
<feature type="region of interest" description="Disordered" evidence="1">
    <location>
        <begin position="201"/>
        <end position="237"/>
    </location>
</feature>
<dbReference type="Ensembl" id="ENSMMUT00000089697.1">
    <property type="protein sequence ID" value="ENSMMUP00000070265.1"/>
    <property type="gene ID" value="ENSMMUG00000049849.1"/>
</dbReference>
<dbReference type="Bgee" id="ENSMMUG00000049849">
    <property type="expression patterns" value="Expressed in cerebellum and 1 other cell type or tissue"/>
</dbReference>
<reference evidence="2" key="2">
    <citation type="submission" date="2019-01" db="EMBL/GenBank/DDBJ databases">
        <authorList>
            <person name="Graves T."/>
            <person name="Eichler E.E."/>
            <person name="Wilson R.K."/>
        </authorList>
    </citation>
    <scope>NUCLEOTIDE SEQUENCE [LARGE SCALE GENOMIC DNA]</scope>
    <source>
        <strain evidence="2">17573</strain>
    </source>
</reference>
<reference evidence="2" key="4">
    <citation type="submission" date="2025-09" db="UniProtKB">
        <authorList>
            <consortium name="Ensembl"/>
        </authorList>
    </citation>
    <scope>IDENTIFICATION</scope>
    <source>
        <strain evidence="2">17573</strain>
    </source>
</reference>
<dbReference type="PANTHER" id="PTHR12138:SF135">
    <property type="entry name" value="SAM DOMAIN-CONTAINING PROTEIN"/>
    <property type="match status" value="1"/>
</dbReference>
<reference evidence="2" key="3">
    <citation type="submission" date="2025-08" db="UniProtKB">
        <authorList>
            <consortium name="Ensembl"/>
        </authorList>
    </citation>
    <scope>IDENTIFICATION</scope>
    <source>
        <strain evidence="2">17573</strain>
    </source>
</reference>
<feature type="compositionally biased region" description="Polar residues" evidence="1">
    <location>
        <begin position="208"/>
        <end position="217"/>
    </location>
</feature>
<evidence type="ECO:0000313" key="2">
    <source>
        <dbReference type="Ensembl" id="ENSMMUP00000070265.1"/>
    </source>
</evidence>